<proteinExistence type="predicted"/>
<evidence type="ECO:0000313" key="5">
    <source>
        <dbReference type="Proteomes" id="UP001154282"/>
    </source>
</evidence>
<name>A0AAV0N9F1_9ROSI</name>
<evidence type="ECO:0000256" key="3">
    <source>
        <dbReference type="SAM" id="MobiDB-lite"/>
    </source>
</evidence>
<evidence type="ECO:0000256" key="1">
    <source>
        <dbReference type="ARBA" id="ARBA00022614"/>
    </source>
</evidence>
<dbReference type="Pfam" id="PF13855">
    <property type="entry name" value="LRR_8"/>
    <property type="match status" value="1"/>
</dbReference>
<dbReference type="InterPro" id="IPR001611">
    <property type="entry name" value="Leu-rich_rpt"/>
</dbReference>
<keyword evidence="5" id="KW-1185">Reference proteome</keyword>
<dbReference type="EMBL" id="CAMGYJ010000008">
    <property type="protein sequence ID" value="CAI0455124.1"/>
    <property type="molecule type" value="Genomic_DNA"/>
</dbReference>
<dbReference type="PANTHER" id="PTHR48009">
    <property type="entry name" value="LEUCINE-RICH REPEAT (LRR) FAMILY PROTEIN"/>
    <property type="match status" value="1"/>
</dbReference>
<dbReference type="SUPFAM" id="SSF52058">
    <property type="entry name" value="L domain-like"/>
    <property type="match status" value="1"/>
</dbReference>
<dbReference type="Proteomes" id="UP001154282">
    <property type="component" value="Unassembled WGS sequence"/>
</dbReference>
<dbReference type="FunFam" id="3.80.10.10:FF:000383">
    <property type="entry name" value="Leucine-rich repeat receptor protein kinase EMS1"/>
    <property type="match status" value="1"/>
</dbReference>
<feature type="region of interest" description="Disordered" evidence="3">
    <location>
        <begin position="91"/>
        <end position="157"/>
    </location>
</feature>
<dbReference type="InterPro" id="IPR032675">
    <property type="entry name" value="LRR_dom_sf"/>
</dbReference>
<dbReference type="InterPro" id="IPR053213">
    <property type="entry name" value="RLP29"/>
</dbReference>
<gene>
    <name evidence="4" type="ORF">LITE_LOCUS32216</name>
</gene>
<sequence length="157" mass="16714">MGSLPESVSQLKDLRFLAISRNFLTGTIPQSICQLSNLRTLDLSYNQLTGPVPPSIGSIPGLSNLVLCHNRLSGPVPPFGSQLLTRLDLVGSSGSPSAASSSRGIRSWAQSSPRTRWRSRRWTSATTGFPAQFPRCSPPSRISTSITTGSAGKFQGA</sequence>
<comment type="caution">
    <text evidence="4">The sequence shown here is derived from an EMBL/GenBank/DDBJ whole genome shotgun (WGS) entry which is preliminary data.</text>
</comment>
<keyword evidence="2" id="KW-0677">Repeat</keyword>
<keyword evidence="1" id="KW-0433">Leucine-rich repeat</keyword>
<feature type="compositionally biased region" description="Low complexity" evidence="3">
    <location>
        <begin position="91"/>
        <end position="114"/>
    </location>
</feature>
<reference evidence="4" key="1">
    <citation type="submission" date="2022-08" db="EMBL/GenBank/DDBJ databases">
        <authorList>
            <person name="Gutierrez-Valencia J."/>
        </authorList>
    </citation>
    <scope>NUCLEOTIDE SEQUENCE</scope>
</reference>
<accession>A0AAV0N9F1</accession>
<feature type="compositionally biased region" description="Low complexity" evidence="3">
    <location>
        <begin position="134"/>
        <end position="150"/>
    </location>
</feature>
<evidence type="ECO:0000313" key="4">
    <source>
        <dbReference type="EMBL" id="CAI0455124.1"/>
    </source>
</evidence>
<dbReference type="AlphaFoldDB" id="A0AAV0N9F1"/>
<evidence type="ECO:0000256" key="2">
    <source>
        <dbReference type="ARBA" id="ARBA00022737"/>
    </source>
</evidence>
<organism evidence="4 5">
    <name type="scientific">Linum tenue</name>
    <dbReference type="NCBI Taxonomy" id="586396"/>
    <lineage>
        <taxon>Eukaryota</taxon>
        <taxon>Viridiplantae</taxon>
        <taxon>Streptophyta</taxon>
        <taxon>Embryophyta</taxon>
        <taxon>Tracheophyta</taxon>
        <taxon>Spermatophyta</taxon>
        <taxon>Magnoliopsida</taxon>
        <taxon>eudicotyledons</taxon>
        <taxon>Gunneridae</taxon>
        <taxon>Pentapetalae</taxon>
        <taxon>rosids</taxon>
        <taxon>fabids</taxon>
        <taxon>Malpighiales</taxon>
        <taxon>Linaceae</taxon>
        <taxon>Linum</taxon>
    </lineage>
</organism>
<protein>
    <submittedName>
        <fullName evidence="4">Uncharacterized protein</fullName>
    </submittedName>
</protein>
<dbReference type="PANTHER" id="PTHR48009:SF4">
    <property type="entry name" value="LEUCINE-RICH REPEAT (LRR) FAMILY PROTEIN"/>
    <property type="match status" value="1"/>
</dbReference>
<dbReference type="Gene3D" id="3.80.10.10">
    <property type="entry name" value="Ribonuclease Inhibitor"/>
    <property type="match status" value="1"/>
</dbReference>